<name>A0A9X2P7T3_9HYPH</name>
<keyword evidence="3" id="KW-1185">Reference proteome</keyword>
<dbReference type="SUPFAM" id="SSF53335">
    <property type="entry name" value="S-adenosyl-L-methionine-dependent methyltransferases"/>
    <property type="match status" value="1"/>
</dbReference>
<dbReference type="GO" id="GO:0032259">
    <property type="term" value="P:methylation"/>
    <property type="evidence" value="ECO:0007669"/>
    <property type="project" value="UniProtKB-KW"/>
</dbReference>
<dbReference type="InterPro" id="IPR006342">
    <property type="entry name" value="FkbM_mtfrase"/>
</dbReference>
<dbReference type="InterPro" id="IPR029063">
    <property type="entry name" value="SAM-dependent_MTases_sf"/>
</dbReference>
<sequence length="255" mass="28122">MSRWADLKAARNPNSELQFLPLLVGQGETACDVGANHGLYTYWMLRLGAHVLAFEPNPAMGRVIRSRFGPALKDGRLTLFECAASDENRIAELHIPVGHSPMAAIDLNGSVSGARLVDELMVYCRRLDDCIEGDVAFIKIDVEGHEQNVLDGARRLIGASRPSLLIEAEERHRAGAVASVRATLEPMGYRGFYALADGLHPVETFDPARHQRPEALDGQGGSAREPYSYVNNLIFVARPNVMDRLQGWTPRRLLP</sequence>
<dbReference type="Gene3D" id="3.40.50.150">
    <property type="entry name" value="Vaccinia Virus protein VP39"/>
    <property type="match status" value="1"/>
</dbReference>
<accession>A0A9X2P7T3</accession>
<dbReference type="Proteomes" id="UP001151088">
    <property type="component" value="Unassembled WGS sequence"/>
</dbReference>
<protein>
    <submittedName>
        <fullName evidence="2">FkbM family methyltransferase</fullName>
    </submittedName>
</protein>
<dbReference type="PANTHER" id="PTHR34203:SF15">
    <property type="entry name" value="SLL1173 PROTEIN"/>
    <property type="match status" value="1"/>
</dbReference>
<dbReference type="EMBL" id="JANTHZ010000001">
    <property type="protein sequence ID" value="MCS0493812.1"/>
    <property type="molecule type" value="Genomic_DNA"/>
</dbReference>
<dbReference type="AlphaFoldDB" id="A0A9X2P7T3"/>
<dbReference type="NCBIfam" id="TIGR01444">
    <property type="entry name" value="fkbM_fam"/>
    <property type="match status" value="1"/>
</dbReference>
<evidence type="ECO:0000313" key="2">
    <source>
        <dbReference type="EMBL" id="MCS0493812.1"/>
    </source>
</evidence>
<organism evidence="2 3">
    <name type="scientific">Ancylobacter mangrovi</name>
    <dbReference type="NCBI Taxonomy" id="2972472"/>
    <lineage>
        <taxon>Bacteria</taxon>
        <taxon>Pseudomonadati</taxon>
        <taxon>Pseudomonadota</taxon>
        <taxon>Alphaproteobacteria</taxon>
        <taxon>Hyphomicrobiales</taxon>
        <taxon>Xanthobacteraceae</taxon>
        <taxon>Ancylobacter</taxon>
    </lineage>
</organism>
<feature type="domain" description="Methyltransferase FkbM" evidence="1">
    <location>
        <begin position="32"/>
        <end position="190"/>
    </location>
</feature>
<reference evidence="2" key="1">
    <citation type="submission" date="2022-08" db="EMBL/GenBank/DDBJ databases">
        <authorList>
            <person name="Li F."/>
        </authorList>
    </citation>
    <scope>NUCLEOTIDE SEQUENCE</scope>
    <source>
        <strain evidence="2">MQZ15Z-1</strain>
    </source>
</reference>
<dbReference type="GO" id="GO:0008168">
    <property type="term" value="F:methyltransferase activity"/>
    <property type="evidence" value="ECO:0007669"/>
    <property type="project" value="UniProtKB-KW"/>
</dbReference>
<evidence type="ECO:0000313" key="3">
    <source>
        <dbReference type="Proteomes" id="UP001151088"/>
    </source>
</evidence>
<keyword evidence="2" id="KW-0808">Transferase</keyword>
<dbReference type="PANTHER" id="PTHR34203">
    <property type="entry name" value="METHYLTRANSFERASE, FKBM FAMILY PROTEIN"/>
    <property type="match status" value="1"/>
</dbReference>
<dbReference type="RefSeq" id="WP_258730762.1">
    <property type="nucleotide sequence ID" value="NZ_JANTHZ010000001.1"/>
</dbReference>
<comment type="caution">
    <text evidence="2">The sequence shown here is derived from an EMBL/GenBank/DDBJ whole genome shotgun (WGS) entry which is preliminary data.</text>
</comment>
<proteinExistence type="predicted"/>
<dbReference type="InterPro" id="IPR052514">
    <property type="entry name" value="SAM-dependent_MTase"/>
</dbReference>
<gene>
    <name evidence="2" type="ORF">NVS89_01790</name>
</gene>
<keyword evidence="2" id="KW-0489">Methyltransferase</keyword>
<evidence type="ECO:0000259" key="1">
    <source>
        <dbReference type="Pfam" id="PF05050"/>
    </source>
</evidence>
<dbReference type="Pfam" id="PF05050">
    <property type="entry name" value="Methyltransf_21"/>
    <property type="match status" value="1"/>
</dbReference>